<evidence type="ECO:0000256" key="2">
    <source>
        <dbReference type="SAM" id="SignalP"/>
    </source>
</evidence>
<protein>
    <recommendedName>
        <fullName evidence="5">Lipoprotein</fullName>
    </recommendedName>
</protein>
<evidence type="ECO:0008006" key="5">
    <source>
        <dbReference type="Google" id="ProtNLM"/>
    </source>
</evidence>
<dbReference type="RefSeq" id="WP_250918331.1">
    <property type="nucleotide sequence ID" value="NZ_JAMQAW010000006.1"/>
</dbReference>
<feature type="signal peptide" evidence="2">
    <location>
        <begin position="1"/>
        <end position="29"/>
    </location>
</feature>
<keyword evidence="2" id="KW-0732">Signal</keyword>
<evidence type="ECO:0000313" key="4">
    <source>
        <dbReference type="Proteomes" id="UP001431429"/>
    </source>
</evidence>
<dbReference type="EMBL" id="JAMQAW010000006">
    <property type="protein sequence ID" value="MCM2387987.1"/>
    <property type="molecule type" value="Genomic_DNA"/>
</dbReference>
<sequence>MRPHPCHRTLYAAALTAVVGVLSAGCGNAGEMLSAGPTPTATGPVRLWPGLPPVTAPPYDYGETNTARIPGITVPGSGVRGLDPVAVVKAEAIEHPELYNGPAGFFGETIEEFDRCGSASDTCPVLMPYYRDLTGDGAEELILAIKLPEQLTAVRVYSPDKPSGALTRIMSTADQLVRVELAGRDIVLRSVSAGIPGYEYRTAWSWEARNGAMLPTRDEIIRVKPTASPTAPGASRPVPEPR</sequence>
<reference evidence="3" key="1">
    <citation type="submission" date="2022-06" db="EMBL/GenBank/DDBJ databases">
        <title>Genome public.</title>
        <authorList>
            <person name="Sun Q."/>
        </authorList>
    </citation>
    <scope>NUCLEOTIDE SEQUENCE</scope>
    <source>
        <strain evidence="3">CWNU-1</strain>
    </source>
</reference>
<dbReference type="Proteomes" id="UP001431429">
    <property type="component" value="Unassembled WGS sequence"/>
</dbReference>
<accession>A0ABT0UH85</accession>
<organism evidence="3 4">
    <name type="scientific">Streptomyces albipurpureus</name>
    <dbReference type="NCBI Taxonomy" id="2897419"/>
    <lineage>
        <taxon>Bacteria</taxon>
        <taxon>Bacillati</taxon>
        <taxon>Actinomycetota</taxon>
        <taxon>Actinomycetes</taxon>
        <taxon>Kitasatosporales</taxon>
        <taxon>Streptomycetaceae</taxon>
        <taxon>Streptomyces</taxon>
    </lineage>
</organism>
<name>A0ABT0UH85_9ACTN</name>
<evidence type="ECO:0000256" key="1">
    <source>
        <dbReference type="SAM" id="MobiDB-lite"/>
    </source>
</evidence>
<feature type="region of interest" description="Disordered" evidence="1">
    <location>
        <begin position="223"/>
        <end position="242"/>
    </location>
</feature>
<gene>
    <name evidence="3" type="ORF">NBG84_06595</name>
</gene>
<keyword evidence="4" id="KW-1185">Reference proteome</keyword>
<proteinExistence type="predicted"/>
<evidence type="ECO:0000313" key="3">
    <source>
        <dbReference type="EMBL" id="MCM2387987.1"/>
    </source>
</evidence>
<dbReference type="PROSITE" id="PS51257">
    <property type="entry name" value="PROKAR_LIPOPROTEIN"/>
    <property type="match status" value="1"/>
</dbReference>
<comment type="caution">
    <text evidence="3">The sequence shown here is derived from an EMBL/GenBank/DDBJ whole genome shotgun (WGS) entry which is preliminary data.</text>
</comment>
<feature type="chain" id="PRO_5046978782" description="Lipoprotein" evidence="2">
    <location>
        <begin position="30"/>
        <end position="242"/>
    </location>
</feature>